<dbReference type="GeneID" id="43602940"/>
<comment type="caution">
    <text evidence="1">The sequence shown here is derived from an EMBL/GenBank/DDBJ whole genome shotgun (WGS) entry which is preliminary data.</text>
</comment>
<reference evidence="1 2" key="1">
    <citation type="journal article" date="2018" name="IMA Fungus">
        <title>IMA Genome-F 9: Draft genome sequence of Annulohypoxylon stygium, Aspergillus mulundensis, Berkeleyomyces basicola (syn. Thielaviopsis basicola), Ceratocystis smalleyi, two Cercospora beticola strains, Coleophoma cylindrospora, Fusarium fracticaudum, Phialophora cf. hyalina, and Morchella septimelata.</title>
        <authorList>
            <person name="Wingfield B.D."/>
            <person name="Bills G.F."/>
            <person name="Dong Y."/>
            <person name="Huang W."/>
            <person name="Nel W.J."/>
            <person name="Swalarsk-Parry B.S."/>
            <person name="Vaghefi N."/>
            <person name="Wilken P.M."/>
            <person name="An Z."/>
            <person name="de Beer Z.W."/>
            <person name="De Vos L."/>
            <person name="Chen L."/>
            <person name="Duong T.A."/>
            <person name="Gao Y."/>
            <person name="Hammerbacher A."/>
            <person name="Kikkert J.R."/>
            <person name="Li Y."/>
            <person name="Li H."/>
            <person name="Li K."/>
            <person name="Li Q."/>
            <person name="Liu X."/>
            <person name="Ma X."/>
            <person name="Naidoo K."/>
            <person name="Pethybridge S.J."/>
            <person name="Sun J."/>
            <person name="Steenkamp E.T."/>
            <person name="van der Nest M.A."/>
            <person name="van Wyk S."/>
            <person name="Wingfield M.J."/>
            <person name="Xiong C."/>
            <person name="Yue Q."/>
            <person name="Zhang X."/>
        </authorList>
    </citation>
    <scope>NUCLEOTIDE SEQUENCE [LARGE SCALE GENOMIC DNA]</scope>
    <source>
        <strain evidence="1 2">BP 5553</strain>
    </source>
</reference>
<gene>
    <name evidence="1" type="ORF">BP5553_10091</name>
</gene>
<evidence type="ECO:0000313" key="1">
    <source>
        <dbReference type="EMBL" id="RDL30746.1"/>
    </source>
</evidence>
<keyword evidence="2" id="KW-1185">Reference proteome</keyword>
<dbReference type="AlphaFoldDB" id="A0A370TAB2"/>
<dbReference type="STRING" id="2656787.A0A370TAB2"/>
<evidence type="ECO:0000313" key="2">
    <source>
        <dbReference type="Proteomes" id="UP000254866"/>
    </source>
</evidence>
<dbReference type="EMBL" id="NPIC01000014">
    <property type="protein sequence ID" value="RDL30746.1"/>
    <property type="molecule type" value="Genomic_DNA"/>
</dbReference>
<proteinExistence type="predicted"/>
<dbReference type="OrthoDB" id="3553160at2759"/>
<sequence length="193" mass="21796">MLYAALRLDRAWRLVSYLYYAKYSVPGDGTYFCYVDLNIPDLLANTRGAWTRRMRRIAPLYYLGCNTNLVSGGGESRGGGRRRLDMYTASPIRYIFTKEDSEVLGVRWKKTPCQPGELRITLPSIPHGATGPTTKLRRAMLPWFVGVQDDESSLEVVEGGTWEELATAHRDFVAPKATPMAHSWANLVQNSFQ</sequence>
<protein>
    <submittedName>
        <fullName evidence="1">Uncharacterized protein</fullName>
    </submittedName>
</protein>
<name>A0A370TAB2_9HELO</name>
<dbReference type="Proteomes" id="UP000254866">
    <property type="component" value="Unassembled WGS sequence"/>
</dbReference>
<accession>A0A370TAB2</accession>
<dbReference type="RefSeq" id="XP_031865122.1">
    <property type="nucleotide sequence ID" value="XM_032018714.1"/>
</dbReference>
<organism evidence="1 2">
    <name type="scientific">Venustampulla echinocandica</name>
    <dbReference type="NCBI Taxonomy" id="2656787"/>
    <lineage>
        <taxon>Eukaryota</taxon>
        <taxon>Fungi</taxon>
        <taxon>Dikarya</taxon>
        <taxon>Ascomycota</taxon>
        <taxon>Pezizomycotina</taxon>
        <taxon>Leotiomycetes</taxon>
        <taxon>Helotiales</taxon>
        <taxon>Pleuroascaceae</taxon>
        <taxon>Venustampulla</taxon>
    </lineage>
</organism>